<keyword evidence="5" id="KW-0663">Pyridoxal phosphate</keyword>
<evidence type="ECO:0000256" key="7">
    <source>
        <dbReference type="ARBA" id="ARBA00025527"/>
    </source>
</evidence>
<dbReference type="SUPFAM" id="SSF53686">
    <property type="entry name" value="Tryptophan synthase beta subunit-like PLP-dependent enzymes"/>
    <property type="match status" value="1"/>
</dbReference>
<evidence type="ECO:0000313" key="10">
    <source>
        <dbReference type="EMBL" id="MXQ53923.1"/>
    </source>
</evidence>
<comment type="similarity">
    <text evidence="3">Belongs to the serine/threonine dehydratase family.</text>
</comment>
<dbReference type="Gene3D" id="3.40.50.1100">
    <property type="match status" value="2"/>
</dbReference>
<comment type="catalytic activity">
    <reaction evidence="1">
        <text>L-threonine = 2-oxobutanoate + NH4(+)</text>
        <dbReference type="Rhea" id="RHEA:22108"/>
        <dbReference type="ChEBI" id="CHEBI:16763"/>
        <dbReference type="ChEBI" id="CHEBI:28938"/>
        <dbReference type="ChEBI" id="CHEBI:57926"/>
        <dbReference type="EC" id="4.3.1.19"/>
    </reaction>
</comment>
<evidence type="ECO:0000313" key="11">
    <source>
        <dbReference type="Proteomes" id="UP000430692"/>
    </source>
</evidence>
<dbReference type="RefSeq" id="WP_160801280.1">
    <property type="nucleotide sequence ID" value="NZ_WUUL01000005.1"/>
</dbReference>
<dbReference type="InterPro" id="IPR000634">
    <property type="entry name" value="Ser/Thr_deHydtase_PyrdxlP-BS"/>
</dbReference>
<dbReference type="Proteomes" id="UP000430692">
    <property type="component" value="Unassembled WGS sequence"/>
</dbReference>
<feature type="domain" description="Tryptophan synthase beta chain-like PALP" evidence="9">
    <location>
        <begin position="24"/>
        <end position="297"/>
    </location>
</feature>
<evidence type="ECO:0000256" key="4">
    <source>
        <dbReference type="ARBA" id="ARBA00012096"/>
    </source>
</evidence>
<dbReference type="GO" id="GO:0003941">
    <property type="term" value="F:L-serine ammonia-lyase activity"/>
    <property type="evidence" value="ECO:0007669"/>
    <property type="project" value="TreeGrafter"/>
</dbReference>
<evidence type="ECO:0000256" key="2">
    <source>
        <dbReference type="ARBA" id="ARBA00001933"/>
    </source>
</evidence>
<keyword evidence="11" id="KW-1185">Reference proteome</keyword>
<dbReference type="FunFam" id="3.40.50.1100:FF:000005">
    <property type="entry name" value="Threonine dehydratase catabolic"/>
    <property type="match status" value="1"/>
</dbReference>
<dbReference type="InterPro" id="IPR001926">
    <property type="entry name" value="TrpB-like_PALP"/>
</dbReference>
<dbReference type="AlphaFoldDB" id="A0A6I4VSD1"/>
<dbReference type="InterPro" id="IPR036052">
    <property type="entry name" value="TrpB-like_PALP_sf"/>
</dbReference>
<dbReference type="InterPro" id="IPR050147">
    <property type="entry name" value="Ser/Thr_Dehydratase"/>
</dbReference>
<protein>
    <recommendedName>
        <fullName evidence="4">threonine ammonia-lyase</fullName>
        <ecNumber evidence="4">4.3.1.19</ecNumber>
    </recommendedName>
    <alternativeName>
        <fullName evidence="8">Threonine deaminase</fullName>
    </alternativeName>
</protein>
<comment type="function">
    <text evidence="7">Catalyzes the anaerobic formation of alpha-ketobutyrate and ammonia from threonine in a two-step reaction. The first step involved a dehydration of threonine and a production of enamine intermediates (aminocrotonate), which tautomerizes to its imine form (iminobutyrate). Both intermediates are unstable and short-lived. The second step is the nonenzymatic hydrolysis of the enamine/imine intermediates to form 2-ketobutyrate and free ammonia. In the low water environment of the cell, the second step is accelerated by RidA.</text>
</comment>
<keyword evidence="6" id="KW-0456">Lyase</keyword>
<evidence type="ECO:0000256" key="6">
    <source>
        <dbReference type="ARBA" id="ARBA00023239"/>
    </source>
</evidence>
<dbReference type="PROSITE" id="PS00165">
    <property type="entry name" value="DEHYDRATASE_SER_THR"/>
    <property type="match status" value="1"/>
</dbReference>
<dbReference type="GO" id="GO:0004794">
    <property type="term" value="F:threonine deaminase activity"/>
    <property type="evidence" value="ECO:0007669"/>
    <property type="project" value="UniProtKB-EC"/>
</dbReference>
<organism evidence="10 11">
    <name type="scientific">Shimazuella alba</name>
    <dbReference type="NCBI Taxonomy" id="2690964"/>
    <lineage>
        <taxon>Bacteria</taxon>
        <taxon>Bacillati</taxon>
        <taxon>Bacillota</taxon>
        <taxon>Bacilli</taxon>
        <taxon>Bacillales</taxon>
        <taxon>Thermoactinomycetaceae</taxon>
        <taxon>Shimazuella</taxon>
    </lineage>
</organism>
<accession>A0A6I4VSD1</accession>
<evidence type="ECO:0000256" key="8">
    <source>
        <dbReference type="ARBA" id="ARBA00031427"/>
    </source>
</evidence>
<evidence type="ECO:0000256" key="1">
    <source>
        <dbReference type="ARBA" id="ARBA00001274"/>
    </source>
</evidence>
<dbReference type="GO" id="GO:0006565">
    <property type="term" value="P:L-serine catabolic process"/>
    <property type="evidence" value="ECO:0007669"/>
    <property type="project" value="TreeGrafter"/>
</dbReference>
<evidence type="ECO:0000259" key="9">
    <source>
        <dbReference type="Pfam" id="PF00291"/>
    </source>
</evidence>
<dbReference type="PANTHER" id="PTHR48078">
    <property type="entry name" value="THREONINE DEHYDRATASE, MITOCHONDRIAL-RELATED"/>
    <property type="match status" value="1"/>
</dbReference>
<reference evidence="10 11" key="1">
    <citation type="submission" date="2019-12" db="EMBL/GenBank/DDBJ databases">
        <title>Whole-genome analyses of novel actinobacteria.</title>
        <authorList>
            <person name="Sahin N."/>
            <person name="Saygin H."/>
        </authorList>
    </citation>
    <scope>NUCLEOTIDE SEQUENCE [LARGE SCALE GENOMIC DNA]</scope>
    <source>
        <strain evidence="10 11">KC615</strain>
    </source>
</reference>
<dbReference type="GO" id="GO:0009097">
    <property type="term" value="P:isoleucine biosynthetic process"/>
    <property type="evidence" value="ECO:0007669"/>
    <property type="project" value="TreeGrafter"/>
</dbReference>
<comment type="cofactor">
    <cofactor evidence="2">
        <name>pyridoxal 5'-phosphate</name>
        <dbReference type="ChEBI" id="CHEBI:597326"/>
    </cofactor>
</comment>
<dbReference type="GO" id="GO:0030170">
    <property type="term" value="F:pyridoxal phosphate binding"/>
    <property type="evidence" value="ECO:0007669"/>
    <property type="project" value="InterPro"/>
</dbReference>
<dbReference type="Pfam" id="PF00291">
    <property type="entry name" value="PALP"/>
    <property type="match status" value="1"/>
</dbReference>
<evidence type="ECO:0000256" key="5">
    <source>
        <dbReference type="ARBA" id="ARBA00022898"/>
    </source>
</evidence>
<comment type="caution">
    <text evidence="10">The sequence shown here is derived from an EMBL/GenBank/DDBJ whole genome shotgun (WGS) entry which is preliminary data.</text>
</comment>
<dbReference type="PANTHER" id="PTHR48078:SF6">
    <property type="entry name" value="L-THREONINE DEHYDRATASE CATABOLIC TDCB"/>
    <property type="match status" value="1"/>
</dbReference>
<dbReference type="EMBL" id="WUUL01000005">
    <property type="protein sequence ID" value="MXQ53923.1"/>
    <property type="molecule type" value="Genomic_DNA"/>
</dbReference>
<dbReference type="EC" id="4.3.1.19" evidence="4"/>
<name>A0A6I4VSD1_9BACL</name>
<sequence>MHPLDVTYDHIREAKERIREFVNQSSKLAAVTGAKSIWFKEENFQRTGAFKIRGVMSRMLLMTPEERQKGVVTASCGNHGLAVTYVAKLLGIPSWVVVPAYTISEKRVGILRNGGELLEHGTTYDEAEVQAQKLARENDWYLIHESEDPAIIAGHGTIGLEMLEGEENLSIDILIVPAGGGALLSGLSIAAKSIKKDIRIIGVQSVASPPWYYSLHAGEIVSVTYEESFGGRTQRRYRPKMFRYREFVEEPHISMAMAWLYEEHNLNIEGSAAVGVAALLAGCIDVKEKNVATILSGRNVDAVKFEEIITKFGKLM</sequence>
<gene>
    <name evidence="10" type="ORF">GSM42_09380</name>
</gene>
<proteinExistence type="inferred from homology"/>
<evidence type="ECO:0000256" key="3">
    <source>
        <dbReference type="ARBA" id="ARBA00010869"/>
    </source>
</evidence>
<dbReference type="GO" id="GO:0006567">
    <property type="term" value="P:L-threonine catabolic process"/>
    <property type="evidence" value="ECO:0007669"/>
    <property type="project" value="TreeGrafter"/>
</dbReference>